<evidence type="ECO:0000313" key="2">
    <source>
        <dbReference type="Proteomes" id="UP001231859"/>
    </source>
</evidence>
<protein>
    <submittedName>
        <fullName evidence="1">Uncharacterized protein</fullName>
    </submittedName>
</protein>
<gene>
    <name evidence="1" type="ORF">QG404_12385</name>
</gene>
<sequence length="68" mass="7826">MEIKATKKRLTPEKNTDVWMARLANGAGDAWRFPDGEIVHGFFEAEKKARETGTVLEKKKKYRFSSSH</sequence>
<accession>A0ABY8P2D2</accession>
<keyword evidence="2" id="KW-1185">Reference proteome</keyword>
<name>A0ABY8P2D2_9GAMM</name>
<dbReference type="EMBL" id="CP123759">
    <property type="protein sequence ID" value="WGO83126.1"/>
    <property type="molecule type" value="Genomic_DNA"/>
</dbReference>
<evidence type="ECO:0000313" key="1">
    <source>
        <dbReference type="EMBL" id="WGO83126.1"/>
    </source>
</evidence>
<reference evidence="1 2" key="1">
    <citation type="submission" date="2023-04" db="EMBL/GenBank/DDBJ databases">
        <title>Genome dynamics across the evolutionary transition to endosymbiosis.</title>
        <authorList>
            <person name="Siozios S."/>
            <person name="Nadal-Jimenez P."/>
            <person name="Azagi T."/>
            <person name="Sprong H."/>
            <person name="Frost C.L."/>
            <person name="Parratt S.R."/>
            <person name="Taylor G."/>
            <person name="Brettell L."/>
            <person name="Lew K.C."/>
            <person name="Croft L."/>
            <person name="King K.C."/>
            <person name="Brockhurst M.A."/>
            <person name="Hypsa V."/>
            <person name="Novakova E."/>
            <person name="Darby A.C."/>
            <person name="Hurst G.D.D."/>
        </authorList>
    </citation>
    <scope>NUCLEOTIDE SEQUENCE [LARGE SCALE GENOMIC DNA]</scope>
    <source>
        <strain evidence="2">aApi_AU</strain>
    </source>
</reference>
<proteinExistence type="predicted"/>
<dbReference type="Proteomes" id="UP001231859">
    <property type="component" value="Chromosome"/>
</dbReference>
<organism evidence="1 2">
    <name type="scientific">Arsenophonus apicola</name>
    <dbReference type="NCBI Taxonomy" id="2879119"/>
    <lineage>
        <taxon>Bacteria</taxon>
        <taxon>Pseudomonadati</taxon>
        <taxon>Pseudomonadota</taxon>
        <taxon>Gammaproteobacteria</taxon>
        <taxon>Enterobacterales</taxon>
        <taxon>Morganellaceae</taxon>
        <taxon>Arsenophonus</taxon>
    </lineage>
</organism>
<dbReference type="RefSeq" id="WP_280937792.1">
    <property type="nucleotide sequence ID" value="NZ_CP123759.1"/>
</dbReference>